<dbReference type="Ensembl" id="ENSSFAT00005053366.1">
    <property type="protein sequence ID" value="ENSSFAP00005051719.1"/>
    <property type="gene ID" value="ENSSFAG00005024822.1"/>
</dbReference>
<dbReference type="SUPFAM" id="SSF48726">
    <property type="entry name" value="Immunoglobulin"/>
    <property type="match status" value="1"/>
</dbReference>
<dbReference type="InParanoid" id="A0A672JER7"/>
<evidence type="ECO:0000313" key="4">
    <source>
        <dbReference type="Ensembl" id="ENSSFAP00005051719.1"/>
    </source>
</evidence>
<dbReference type="InterPro" id="IPR007110">
    <property type="entry name" value="Ig-like_dom"/>
</dbReference>
<keyword evidence="2" id="KW-0732">Signal</keyword>
<dbReference type="Gene3D" id="2.60.40.10">
    <property type="entry name" value="Immunoglobulins"/>
    <property type="match status" value="3"/>
</dbReference>
<keyword evidence="1" id="KW-0393">Immunoglobulin domain</keyword>
<dbReference type="InterPro" id="IPR003006">
    <property type="entry name" value="Ig/MHC_CS"/>
</dbReference>
<dbReference type="InterPro" id="IPR003597">
    <property type="entry name" value="Ig_C1-set"/>
</dbReference>
<dbReference type="PROSITE" id="PS50835">
    <property type="entry name" value="IG_LIKE"/>
    <property type="match status" value="1"/>
</dbReference>
<dbReference type="AlphaFoldDB" id="A0A672JER7"/>
<reference evidence="4" key="2">
    <citation type="submission" date="2025-08" db="UniProtKB">
        <authorList>
            <consortium name="Ensembl"/>
        </authorList>
    </citation>
    <scope>IDENTIFICATION</scope>
</reference>
<dbReference type="Proteomes" id="UP000472267">
    <property type="component" value="Chromosome 14"/>
</dbReference>
<keyword evidence="5" id="KW-1185">Reference proteome</keyword>
<sequence length="404" mass="46034">MDFLLNILCLLCLCCVSNIRSLNCWFSDQESFKDDKGNPDIKFIHRVVYLKFDQKGDAPVNPDSVTFLLTGTNLDLRLHLEEAKEDELKCELHRYSTSGVHVPWPRQETQDYNHWYNYIIRHRLFTVTGFLRQPSLLPAPGQHDYHNWTVIKNGDVLTTTVALIMKTKTPEVKTALGSKTKLDCQFVIDHEGADYTVEWSSQINTRRTQLFSHNSRSGVTKGTGVDLKALKKGDASYDLPAVDKVSTGTFTCSLFNFILSFSSLEKPEVSLTVKDVLSIENGKSQRIACLADHYYPLEVQMVWYRYKPAALSQKDPDVLNKMHPGHLTNHDGTVSLLSYLDLHPSVQDSGTQFICSVFHQSLMVPIRKTFILNVEEKDDLLPYSAHLRVSMFSLLWVLLVCWLG</sequence>
<feature type="signal peptide" evidence="2">
    <location>
        <begin position="1"/>
        <end position="21"/>
    </location>
</feature>
<evidence type="ECO:0000259" key="3">
    <source>
        <dbReference type="PROSITE" id="PS50835"/>
    </source>
</evidence>
<reference evidence="4" key="1">
    <citation type="submission" date="2019-06" db="EMBL/GenBank/DDBJ databases">
        <authorList>
            <consortium name="Wellcome Sanger Institute Data Sharing"/>
        </authorList>
    </citation>
    <scope>NUCLEOTIDE SEQUENCE [LARGE SCALE GENOMIC DNA]</scope>
</reference>
<proteinExistence type="predicted"/>
<evidence type="ECO:0000313" key="5">
    <source>
        <dbReference type="Proteomes" id="UP000472267"/>
    </source>
</evidence>
<dbReference type="PANTHER" id="PTHR23411">
    <property type="entry name" value="TAPASIN"/>
    <property type="match status" value="1"/>
</dbReference>
<dbReference type="InterPro" id="IPR036179">
    <property type="entry name" value="Ig-like_dom_sf"/>
</dbReference>
<organism evidence="4 5">
    <name type="scientific">Salarias fasciatus</name>
    <name type="common">Jewelled blenny</name>
    <name type="synonym">Blennius fasciatus</name>
    <dbReference type="NCBI Taxonomy" id="181472"/>
    <lineage>
        <taxon>Eukaryota</taxon>
        <taxon>Metazoa</taxon>
        <taxon>Chordata</taxon>
        <taxon>Craniata</taxon>
        <taxon>Vertebrata</taxon>
        <taxon>Euteleostomi</taxon>
        <taxon>Actinopterygii</taxon>
        <taxon>Neopterygii</taxon>
        <taxon>Teleostei</taxon>
        <taxon>Neoteleostei</taxon>
        <taxon>Acanthomorphata</taxon>
        <taxon>Ovalentaria</taxon>
        <taxon>Blenniimorphae</taxon>
        <taxon>Blenniiformes</taxon>
        <taxon>Blennioidei</taxon>
        <taxon>Blenniidae</taxon>
        <taxon>Salariinae</taxon>
        <taxon>Salarias</taxon>
    </lineage>
</organism>
<dbReference type="Pfam" id="PF07654">
    <property type="entry name" value="C1-set"/>
    <property type="match status" value="1"/>
</dbReference>
<evidence type="ECO:0000256" key="1">
    <source>
        <dbReference type="ARBA" id="ARBA00023319"/>
    </source>
</evidence>
<name>A0A672JER7_SALFA</name>
<dbReference type="PROSITE" id="PS00290">
    <property type="entry name" value="IG_MHC"/>
    <property type="match status" value="1"/>
</dbReference>
<protein>
    <recommendedName>
        <fullName evidence="3">Ig-like domain-containing protein</fullName>
    </recommendedName>
</protein>
<dbReference type="OMA" id="IQWLPCY"/>
<dbReference type="InterPro" id="IPR013783">
    <property type="entry name" value="Ig-like_fold"/>
</dbReference>
<evidence type="ECO:0000256" key="2">
    <source>
        <dbReference type="SAM" id="SignalP"/>
    </source>
</evidence>
<feature type="domain" description="Ig-like" evidence="3">
    <location>
        <begin position="267"/>
        <end position="371"/>
    </location>
</feature>
<feature type="chain" id="PRO_5025440821" description="Ig-like domain-containing protein" evidence="2">
    <location>
        <begin position="22"/>
        <end position="404"/>
    </location>
</feature>
<reference evidence="4" key="3">
    <citation type="submission" date="2025-09" db="UniProtKB">
        <authorList>
            <consortium name="Ensembl"/>
        </authorList>
    </citation>
    <scope>IDENTIFICATION</scope>
</reference>
<accession>A0A672JER7</accession>
<dbReference type="InterPro" id="IPR050380">
    <property type="entry name" value="Immune_Resp_Modulators"/>
</dbReference>